<gene>
    <name evidence="8" type="ORF">A3770_15p75990</name>
</gene>
<name>A0A5B8MXK4_9CHLO</name>
<reference evidence="8 9" key="1">
    <citation type="submission" date="2018-07" db="EMBL/GenBank/DDBJ databases">
        <title>The complete nuclear genome of the prasinophyte Chloropicon primus (CCMP1205).</title>
        <authorList>
            <person name="Pombert J.-F."/>
            <person name="Otis C."/>
            <person name="Turmel M."/>
            <person name="Lemieux C."/>
        </authorList>
    </citation>
    <scope>NUCLEOTIDE SEQUENCE [LARGE SCALE GENOMIC DNA]</scope>
    <source>
        <strain evidence="8 9">CCMP1205</strain>
    </source>
</reference>
<evidence type="ECO:0000259" key="6">
    <source>
        <dbReference type="PROSITE" id="PS50004"/>
    </source>
</evidence>
<sequence>MGWAGKFRRIFEKVKKVVRNESFHMLVLSRLDTNFSDVLLVSLTMLLVSSMESIGRVPFLCILVAGLLVLASRLEKRKLDGERELKRRLEMERSFNTLETPKESAFWLNKFVGTYWNDAIEPLLADVFYKTLNKMIEKGKPSFIKSIIIDSFTLGTNQPRVDNFRILGNSDRNKDVKSLEFDVFFTADDFRWVLRAVGSDEIPIIRGKNFTFSIVSLEIRLRVRMYLFNSSNIGLLSLVQKPDIYTFHANLFGISQRAIPFFDIRKFLESVISQALVEPKRVPVSLSFKKVPEVGDSKIFFDIVDCSGIKIIDRSVTRKLQLKVSIGPYKRKGKVVEGENPVFNDRFEATFNNKKLKIKIKLLDVTDNAGSTDAWECIGEKTIEMMCSQKDTTTFWLKDPAGLPLCRTLQMEDKSWKVDCPLESGKSVTSESGDFGHISLILYPVVWKYFEGDDYVQDTRSRSRSVPYSYALRVSRARNLMAKDSNGLSDPYFKVKYGAFTARSATVFRNLNPVWSETFVFERNPTVDTIKIKIWDKDKIQDESLGQVDIPVRLVHQGAMKFSEWRELKGADSGEIHYELSLRKGLPTAVRNRGITVNDEIDRLYVMVHRARHLKGVDRGKTSDPYCTVEFNGTVRKSKVIKKSTDPVWDFSSNFEIGLGSKSTQGSGEIYISIYDWNMVLSRKLLGFVSINVNDVHRGMEEKWHQLKDAVSGEVLLTVRKHCKSQAAAQAAAQAAVHSSSPASVDWSDIKRALF</sequence>
<dbReference type="CDD" id="cd21669">
    <property type="entry name" value="SMP_SF"/>
    <property type="match status" value="1"/>
</dbReference>
<keyword evidence="5" id="KW-0472">Membrane</keyword>
<dbReference type="GO" id="GO:0016020">
    <property type="term" value="C:membrane"/>
    <property type="evidence" value="ECO:0007669"/>
    <property type="project" value="UniProtKB-SubCell"/>
</dbReference>
<comment type="subcellular location">
    <subcellularLocation>
        <location evidence="1">Membrane</location>
    </subcellularLocation>
</comment>
<dbReference type="PRINTS" id="PR00360">
    <property type="entry name" value="C2DOMAIN"/>
</dbReference>
<dbReference type="STRING" id="1764295.A0A5B8MXK4"/>
<dbReference type="OrthoDB" id="270970at2759"/>
<feature type="domain" description="C2" evidence="6">
    <location>
        <begin position="572"/>
        <end position="708"/>
    </location>
</feature>
<keyword evidence="9" id="KW-1185">Reference proteome</keyword>
<dbReference type="PROSITE" id="PS50004">
    <property type="entry name" value="C2"/>
    <property type="match status" value="2"/>
</dbReference>
<keyword evidence="4" id="KW-0446">Lipid-binding</keyword>
<feature type="domain" description="SMP-LTD" evidence="7">
    <location>
        <begin position="101"/>
        <end position="287"/>
    </location>
</feature>
<dbReference type="InterPro" id="IPR000008">
    <property type="entry name" value="C2_dom"/>
</dbReference>
<evidence type="ECO:0000256" key="4">
    <source>
        <dbReference type="ARBA" id="ARBA00023121"/>
    </source>
</evidence>
<dbReference type="PROSITE" id="PS51847">
    <property type="entry name" value="SMP"/>
    <property type="match status" value="1"/>
</dbReference>
<dbReference type="SUPFAM" id="SSF49562">
    <property type="entry name" value="C2 domain (Calcium/lipid-binding domain, CaLB)"/>
    <property type="match status" value="3"/>
</dbReference>
<evidence type="ECO:0000313" key="9">
    <source>
        <dbReference type="Proteomes" id="UP000316726"/>
    </source>
</evidence>
<keyword evidence="2" id="KW-0813">Transport</keyword>
<protein>
    <submittedName>
        <fullName evidence="8">C2 domain-containing protein</fullName>
    </submittedName>
</protein>
<feature type="domain" description="C2" evidence="6">
    <location>
        <begin position="450"/>
        <end position="566"/>
    </location>
</feature>
<dbReference type="AlphaFoldDB" id="A0A5B8MXK4"/>
<evidence type="ECO:0000256" key="2">
    <source>
        <dbReference type="ARBA" id="ARBA00022448"/>
    </source>
</evidence>
<dbReference type="Pfam" id="PF00168">
    <property type="entry name" value="C2"/>
    <property type="match status" value="3"/>
</dbReference>
<evidence type="ECO:0000256" key="1">
    <source>
        <dbReference type="ARBA" id="ARBA00004370"/>
    </source>
</evidence>
<dbReference type="Gene3D" id="2.60.40.150">
    <property type="entry name" value="C2 domain"/>
    <property type="match status" value="2"/>
</dbReference>
<keyword evidence="3" id="KW-0445">Lipid transport</keyword>
<proteinExistence type="predicted"/>
<dbReference type="CDD" id="cd00030">
    <property type="entry name" value="C2"/>
    <property type="match status" value="2"/>
</dbReference>
<dbReference type="GO" id="GO:0008289">
    <property type="term" value="F:lipid binding"/>
    <property type="evidence" value="ECO:0007669"/>
    <property type="project" value="UniProtKB-KW"/>
</dbReference>
<evidence type="ECO:0000259" key="7">
    <source>
        <dbReference type="PROSITE" id="PS51847"/>
    </source>
</evidence>
<evidence type="ECO:0000256" key="3">
    <source>
        <dbReference type="ARBA" id="ARBA00023055"/>
    </source>
</evidence>
<dbReference type="SMART" id="SM00239">
    <property type="entry name" value="C2"/>
    <property type="match status" value="3"/>
</dbReference>
<accession>A0A5B8MXK4</accession>
<dbReference type="PANTHER" id="PTHR47264">
    <property type="entry name" value="OS01G0128800 PROTEIN"/>
    <property type="match status" value="1"/>
</dbReference>
<dbReference type="PANTHER" id="PTHR47264:SF3">
    <property type="entry name" value="SYNAPTOTAGMIN-5 ISOFORM X1"/>
    <property type="match status" value="1"/>
</dbReference>
<dbReference type="InterPro" id="IPR031468">
    <property type="entry name" value="SMP_LBD"/>
</dbReference>
<dbReference type="InterPro" id="IPR035892">
    <property type="entry name" value="C2_domain_sf"/>
</dbReference>
<dbReference type="GO" id="GO:0006869">
    <property type="term" value="P:lipid transport"/>
    <property type="evidence" value="ECO:0007669"/>
    <property type="project" value="UniProtKB-KW"/>
</dbReference>
<dbReference type="Proteomes" id="UP000316726">
    <property type="component" value="Chromosome 15"/>
</dbReference>
<organism evidence="8 9">
    <name type="scientific">Chloropicon primus</name>
    <dbReference type="NCBI Taxonomy" id="1764295"/>
    <lineage>
        <taxon>Eukaryota</taxon>
        <taxon>Viridiplantae</taxon>
        <taxon>Chlorophyta</taxon>
        <taxon>Chloropicophyceae</taxon>
        <taxon>Chloropicales</taxon>
        <taxon>Chloropicaceae</taxon>
        <taxon>Chloropicon</taxon>
    </lineage>
</organism>
<evidence type="ECO:0000313" key="8">
    <source>
        <dbReference type="EMBL" id="QDZ25081.1"/>
    </source>
</evidence>
<dbReference type="EMBL" id="CP031048">
    <property type="protein sequence ID" value="QDZ25081.1"/>
    <property type="molecule type" value="Genomic_DNA"/>
</dbReference>
<evidence type="ECO:0000256" key="5">
    <source>
        <dbReference type="ARBA" id="ARBA00023136"/>
    </source>
</evidence>